<dbReference type="EMBL" id="JADNRY010000067">
    <property type="protein sequence ID" value="KAF9067875.1"/>
    <property type="molecule type" value="Genomic_DNA"/>
</dbReference>
<evidence type="ECO:0000313" key="4">
    <source>
        <dbReference type="Proteomes" id="UP000772434"/>
    </source>
</evidence>
<evidence type="ECO:0000259" key="2">
    <source>
        <dbReference type="Pfam" id="PF13391"/>
    </source>
</evidence>
<dbReference type="Pfam" id="PF13391">
    <property type="entry name" value="HNH_2"/>
    <property type="match status" value="1"/>
</dbReference>
<name>A0A9P5U5K1_9AGAR</name>
<feature type="domain" description="HNH nuclease" evidence="2">
    <location>
        <begin position="91"/>
        <end position="152"/>
    </location>
</feature>
<proteinExistence type="predicted"/>
<comment type="caution">
    <text evidence="3">The sequence shown here is derived from an EMBL/GenBank/DDBJ whole genome shotgun (WGS) entry which is preliminary data.</text>
</comment>
<reference evidence="3" key="1">
    <citation type="submission" date="2020-11" db="EMBL/GenBank/DDBJ databases">
        <authorList>
            <consortium name="DOE Joint Genome Institute"/>
            <person name="Ahrendt S."/>
            <person name="Riley R."/>
            <person name="Andreopoulos W."/>
            <person name="Labutti K."/>
            <person name="Pangilinan J."/>
            <person name="Ruiz-Duenas F.J."/>
            <person name="Barrasa J.M."/>
            <person name="Sanchez-Garcia M."/>
            <person name="Camarero S."/>
            <person name="Miyauchi S."/>
            <person name="Serrano A."/>
            <person name="Linde D."/>
            <person name="Babiker R."/>
            <person name="Drula E."/>
            <person name="Ayuso-Fernandez I."/>
            <person name="Pacheco R."/>
            <person name="Padilla G."/>
            <person name="Ferreira P."/>
            <person name="Barriuso J."/>
            <person name="Kellner H."/>
            <person name="Castanera R."/>
            <person name="Alfaro M."/>
            <person name="Ramirez L."/>
            <person name="Pisabarro A.G."/>
            <person name="Kuo A."/>
            <person name="Tritt A."/>
            <person name="Lipzen A."/>
            <person name="He G."/>
            <person name="Yan M."/>
            <person name="Ng V."/>
            <person name="Cullen D."/>
            <person name="Martin F."/>
            <person name="Rosso M.-N."/>
            <person name="Henrissat B."/>
            <person name="Hibbett D."/>
            <person name="Martinez A.T."/>
            <person name="Grigoriev I.V."/>
        </authorList>
    </citation>
    <scope>NUCLEOTIDE SEQUENCE</scope>
    <source>
        <strain evidence="3">AH 40177</strain>
    </source>
</reference>
<organism evidence="3 4">
    <name type="scientific">Rhodocollybia butyracea</name>
    <dbReference type="NCBI Taxonomy" id="206335"/>
    <lineage>
        <taxon>Eukaryota</taxon>
        <taxon>Fungi</taxon>
        <taxon>Dikarya</taxon>
        <taxon>Basidiomycota</taxon>
        <taxon>Agaricomycotina</taxon>
        <taxon>Agaricomycetes</taxon>
        <taxon>Agaricomycetidae</taxon>
        <taxon>Agaricales</taxon>
        <taxon>Marasmiineae</taxon>
        <taxon>Omphalotaceae</taxon>
        <taxon>Rhodocollybia</taxon>
    </lineage>
</organism>
<dbReference type="Proteomes" id="UP000772434">
    <property type="component" value="Unassembled WGS sequence"/>
</dbReference>
<dbReference type="InterPro" id="IPR003615">
    <property type="entry name" value="HNH_nuc"/>
</dbReference>
<feature type="region of interest" description="Disordered" evidence="1">
    <location>
        <begin position="20"/>
        <end position="50"/>
    </location>
</feature>
<keyword evidence="4" id="KW-1185">Reference proteome</keyword>
<gene>
    <name evidence="3" type="ORF">BDP27DRAFT_862785</name>
</gene>
<accession>A0A9P5U5K1</accession>
<dbReference type="AlphaFoldDB" id="A0A9P5U5K1"/>
<protein>
    <recommendedName>
        <fullName evidence="2">HNH nuclease domain-containing protein</fullName>
    </recommendedName>
</protein>
<sequence length="154" mass="17292">MPSKPKFILQSTRIDTAEEFASSDNSDSFSYAPEGPPSDRPTMSVEGNIRDTVPRNTLSKEKLADWVRENVYAVAPDGKRCIVSLVELLSRNPTDIELCHAIEAAIKRKLLRSVEFYVGLPPGTLSVNSRYNVFLLRADLHIWYDHGGIIFVCH</sequence>
<dbReference type="OrthoDB" id="3133596at2759"/>
<evidence type="ECO:0000313" key="3">
    <source>
        <dbReference type="EMBL" id="KAF9067875.1"/>
    </source>
</evidence>
<evidence type="ECO:0000256" key="1">
    <source>
        <dbReference type="SAM" id="MobiDB-lite"/>
    </source>
</evidence>